<feature type="compositionally biased region" description="Low complexity" evidence="3">
    <location>
        <begin position="872"/>
        <end position="887"/>
    </location>
</feature>
<evidence type="ECO:0000256" key="3">
    <source>
        <dbReference type="SAM" id="MobiDB-lite"/>
    </source>
</evidence>
<feature type="transmembrane region" description="Helical" evidence="4">
    <location>
        <begin position="1067"/>
        <end position="1092"/>
    </location>
</feature>
<protein>
    <submittedName>
        <fullName evidence="7">Protein CLEC16A homolog (Endosomal maturation defective protein)</fullName>
    </submittedName>
</protein>
<keyword evidence="2" id="KW-0072">Autophagy</keyword>
<comment type="similarity">
    <text evidence="1">Belongs to the CLEC16A/gop-1 family.</text>
</comment>
<dbReference type="PANTHER" id="PTHR21481:SF0">
    <property type="entry name" value="PROTEIN CLEC16A"/>
    <property type="match status" value="1"/>
</dbReference>
<feature type="region of interest" description="Disordered" evidence="3">
    <location>
        <begin position="45"/>
        <end position="73"/>
    </location>
</feature>
<feature type="compositionally biased region" description="Acidic residues" evidence="3">
    <location>
        <begin position="508"/>
        <end position="525"/>
    </location>
</feature>
<feature type="compositionally biased region" description="Basic residues" evidence="3">
    <location>
        <begin position="56"/>
        <end position="70"/>
    </location>
</feature>
<evidence type="ECO:0000313" key="7">
    <source>
        <dbReference type="EMBL" id="CAK9010097.1"/>
    </source>
</evidence>
<evidence type="ECO:0000256" key="1">
    <source>
        <dbReference type="ARBA" id="ARBA00006441"/>
    </source>
</evidence>
<reference evidence="7 8" key="1">
    <citation type="submission" date="2024-02" db="EMBL/GenBank/DDBJ databases">
        <authorList>
            <person name="Chen Y."/>
            <person name="Shah S."/>
            <person name="Dougan E. K."/>
            <person name="Thang M."/>
            <person name="Chan C."/>
        </authorList>
    </citation>
    <scope>NUCLEOTIDE SEQUENCE [LARGE SCALE GENOMIC DNA]</scope>
</reference>
<dbReference type="Pfam" id="PF09758">
    <property type="entry name" value="FPL"/>
    <property type="match status" value="1"/>
</dbReference>
<evidence type="ECO:0000256" key="2">
    <source>
        <dbReference type="ARBA" id="ARBA00023006"/>
    </source>
</evidence>
<dbReference type="InterPro" id="IPR045820">
    <property type="entry name" value="CLEC16A/TT9_C"/>
</dbReference>
<gene>
    <name evidence="7" type="ORF">SCF082_LOCUS10528</name>
</gene>
<evidence type="ECO:0000256" key="4">
    <source>
        <dbReference type="SAM" id="Phobius"/>
    </source>
</evidence>
<name>A0ABP0J6W7_9DINO</name>
<keyword evidence="4" id="KW-0812">Transmembrane</keyword>
<feature type="region of interest" description="Disordered" evidence="3">
    <location>
        <begin position="1256"/>
        <end position="1295"/>
    </location>
</feature>
<feature type="non-terminal residue" evidence="7">
    <location>
        <position position="1"/>
    </location>
</feature>
<feature type="domain" description="CLEC16A/TT9 C-terminal" evidence="6">
    <location>
        <begin position="551"/>
        <end position="774"/>
    </location>
</feature>
<organism evidence="7 8">
    <name type="scientific">Durusdinium trenchii</name>
    <dbReference type="NCBI Taxonomy" id="1381693"/>
    <lineage>
        <taxon>Eukaryota</taxon>
        <taxon>Sar</taxon>
        <taxon>Alveolata</taxon>
        <taxon>Dinophyceae</taxon>
        <taxon>Suessiales</taxon>
        <taxon>Symbiodiniaceae</taxon>
        <taxon>Durusdinium</taxon>
    </lineage>
</organism>
<keyword evidence="4" id="KW-0472">Membrane</keyword>
<keyword evidence="4" id="KW-1133">Transmembrane helix</keyword>
<dbReference type="InterPro" id="IPR039272">
    <property type="entry name" value="CLEC16A/TT9"/>
</dbReference>
<feature type="region of interest" description="Disordered" evidence="3">
    <location>
        <begin position="851"/>
        <end position="895"/>
    </location>
</feature>
<dbReference type="InterPro" id="IPR019155">
    <property type="entry name" value="CLEC16A/TT9_N"/>
</dbReference>
<dbReference type="SUPFAM" id="SSF48371">
    <property type="entry name" value="ARM repeat"/>
    <property type="match status" value="1"/>
</dbReference>
<feature type="domain" description="FPL" evidence="5">
    <location>
        <begin position="140"/>
        <end position="287"/>
    </location>
</feature>
<feature type="compositionally biased region" description="Acidic residues" evidence="3">
    <location>
        <begin position="476"/>
        <end position="489"/>
    </location>
</feature>
<feature type="compositionally biased region" description="Basic and acidic residues" evidence="3">
    <location>
        <begin position="1273"/>
        <end position="1295"/>
    </location>
</feature>
<dbReference type="Proteomes" id="UP001642464">
    <property type="component" value="Unassembled WGS sequence"/>
</dbReference>
<feature type="non-terminal residue" evidence="7">
    <location>
        <position position="1295"/>
    </location>
</feature>
<feature type="transmembrane region" description="Helical" evidence="4">
    <location>
        <begin position="1193"/>
        <end position="1214"/>
    </location>
</feature>
<evidence type="ECO:0000259" key="6">
    <source>
        <dbReference type="Pfam" id="PF19439"/>
    </source>
</evidence>
<evidence type="ECO:0000313" key="8">
    <source>
        <dbReference type="Proteomes" id="UP001642464"/>
    </source>
</evidence>
<keyword evidence="8" id="KW-1185">Reference proteome</keyword>
<evidence type="ECO:0000259" key="5">
    <source>
        <dbReference type="Pfam" id="PF09758"/>
    </source>
</evidence>
<dbReference type="Pfam" id="PF19439">
    <property type="entry name" value="CLEC16A_C"/>
    <property type="match status" value="1"/>
</dbReference>
<sequence>AVALVSMQCRGIGPERCAFVRDLESTTPEGAFDFWECSECEEAGPARPEASGGGAGRKKVRAGAAPRRKVRSGDLPHCRRPCGMASWFVGRPRGGSGARGKQGDEGKYTVRRLQELYGTLRSHCEAVGPGNQALLVETVRATAEVIVYGDQHTEQLFEYFCEKNMFPLLVGLLDQPKAGPELKVQVIQSVSILVQNIRSETSLYYTLSSNHINRLIAHKFDFANEEVLGHYISFLKTLSLKLNNKTVQFFFNDQLHTFPLFEEAVKFFDHPEGMVRTAVRTITLNVFRVDDELMREFLLSGPCVEYIEQVVRFVHQRCRWLHLLLLRASLPDAEIDERFVLQVEVALEDQQDHVLYLEDILHLGVQAGRVDTVMMDTIVVDTAMAYLFLPLLIASLMPSTTPFTELDDMSDADFAQAGLQKDALLQADTSSSGSLLSLFLLAQALFSFSNPTMVNRLVEAIFLPAPTWRHELQQMEQDEDEDQDQDEDQGQGQGQGGLLTSPTQRDTTEEDEDEDEDEDDTDGLSEDLGVAKVPPQDDGSVIAHAFVSFLSHEDPRHCLAATCVLYALVHNESVSPALLASTGLAPAVGADAGYPAHIVDALLKLLLRSPALTTLAQRVVAKLVIDLVNDAELLPAHATLVDRAYSRAAEALVLQLDTCEHLTSLLTLFETEWESLCKGPLRVESLMNRPEVLLPSRPNLAPDARQPFTPLESTQAVIRSFMILRLLWCTINKQSNSLAMLGAGAGVTTAENQRIDLSKCDYIKVNVLSPRGSSSPMQPAFMVIAGGALVLAQPDKAEQQHVAKGIARTVAPLHHVDLALASSDPLLMYISVVSPAAHPIGWAHPQVDPLTTSMNPQAADLGSRPPWETKRAPSPQSPRASSSASSDAPPPAWSQLMPDGIKRWHLALRFDDLSAVYWAQDQLKSAVKLHLDAKVEDQLLLLQPDSDPLGEVVAAVEEAAVAPETVGGLAVTGVVGSAIVSTVATTTGTGIGGAAAGASGLGGTGAGVGGAAGGGAGGDNVLDIGTTAVGLAADDAEDDAVKEKKKKKERKNAAFKFVLLRVKSLKVWVVLAKLLLVLIALLGLTSVASLYLSLNQVLRTANDFASLVRYTTPPVTNLDWVEASGLFVERSNSDVGNFLDLCDSAVTDQVFPAGSEPGKQCTTLADMRQNEAFDLEYTLWFQTVATLGRPVRILIASVWMDLVSATVAGLFVLYRARWLKIPSISGRGLAWNYRAKEPPLVEEETPAVVVVVEEEKMEEAQPVAAPKKKRDHRREERRAVRRAENQAREERNANR</sequence>
<dbReference type="EMBL" id="CAXAMM010006178">
    <property type="protein sequence ID" value="CAK9010097.1"/>
    <property type="molecule type" value="Genomic_DNA"/>
</dbReference>
<feature type="region of interest" description="Disordered" evidence="3">
    <location>
        <begin position="475"/>
        <end position="536"/>
    </location>
</feature>
<dbReference type="PANTHER" id="PTHR21481">
    <property type="entry name" value="PROTEIN CLEC16A"/>
    <property type="match status" value="1"/>
</dbReference>
<proteinExistence type="inferred from homology"/>
<dbReference type="InterPro" id="IPR016024">
    <property type="entry name" value="ARM-type_fold"/>
</dbReference>
<accession>A0ABP0J6W7</accession>
<comment type="caution">
    <text evidence="7">The sequence shown here is derived from an EMBL/GenBank/DDBJ whole genome shotgun (WGS) entry which is preliminary data.</text>
</comment>